<dbReference type="Gene3D" id="1.10.10.10">
    <property type="entry name" value="Winged helix-like DNA-binding domain superfamily/Winged helix DNA-binding domain"/>
    <property type="match status" value="1"/>
</dbReference>
<evidence type="ECO:0000256" key="4">
    <source>
        <dbReference type="SAM" id="MobiDB-lite"/>
    </source>
</evidence>
<feature type="compositionally biased region" description="Basic and acidic residues" evidence="4">
    <location>
        <begin position="1"/>
        <end position="12"/>
    </location>
</feature>
<name>A0A286GU04_9ACTN</name>
<dbReference type="RefSeq" id="WP_097183813.1">
    <property type="nucleotide sequence ID" value="NZ_OCNK01000002.1"/>
</dbReference>
<dbReference type="SUPFAM" id="SSF48008">
    <property type="entry name" value="GntR ligand-binding domain-like"/>
    <property type="match status" value="1"/>
</dbReference>
<feature type="region of interest" description="Disordered" evidence="4">
    <location>
        <begin position="1"/>
        <end position="31"/>
    </location>
</feature>
<dbReference type="CDD" id="cd07377">
    <property type="entry name" value="WHTH_GntR"/>
    <property type="match status" value="1"/>
</dbReference>
<proteinExistence type="predicted"/>
<evidence type="ECO:0000256" key="1">
    <source>
        <dbReference type="ARBA" id="ARBA00023015"/>
    </source>
</evidence>
<dbReference type="GO" id="GO:0003677">
    <property type="term" value="F:DNA binding"/>
    <property type="evidence" value="ECO:0007669"/>
    <property type="project" value="UniProtKB-KW"/>
</dbReference>
<keyword evidence="1" id="KW-0805">Transcription regulation</keyword>
<dbReference type="GO" id="GO:0003700">
    <property type="term" value="F:DNA-binding transcription factor activity"/>
    <property type="evidence" value="ECO:0007669"/>
    <property type="project" value="InterPro"/>
</dbReference>
<keyword evidence="2" id="KW-0238">DNA-binding</keyword>
<organism evidence="6 7">
    <name type="scientific">Blastococcus haudaquaticus</name>
    <dbReference type="NCBI Taxonomy" id="1938745"/>
    <lineage>
        <taxon>Bacteria</taxon>
        <taxon>Bacillati</taxon>
        <taxon>Actinomycetota</taxon>
        <taxon>Actinomycetes</taxon>
        <taxon>Geodermatophilales</taxon>
        <taxon>Geodermatophilaceae</taxon>
        <taxon>Blastococcus</taxon>
    </lineage>
</organism>
<dbReference type="InterPro" id="IPR036388">
    <property type="entry name" value="WH-like_DNA-bd_sf"/>
</dbReference>
<dbReference type="AlphaFoldDB" id="A0A286GU04"/>
<dbReference type="SMART" id="SM00895">
    <property type="entry name" value="FCD"/>
    <property type="match status" value="1"/>
</dbReference>
<dbReference type="InterPro" id="IPR036390">
    <property type="entry name" value="WH_DNA-bd_sf"/>
</dbReference>
<sequence>MTEDVPGRRDAGPSDGGGSATPVRSPVHGLQPVETVALGDRTLDAIRRAIISGELPSGEPLRDRQLAEALGVSRTPVREALHKLEAAGLVQPRGRTGWEVAAFTEQDVHELFQIRRLIEPLGLDQLAKNPDHPAVARLSSFFDGYSHPVEPSVFPSYFRRDNDFHLLIVHCTGNTRLERFYAVLEKQIDRGRHFLSPANGRADETLDEHVAVTRAVADGDFQRARTALLRHLDTGEELMIKHLRSRAAGA</sequence>
<keyword evidence="7" id="KW-1185">Reference proteome</keyword>
<dbReference type="SUPFAM" id="SSF46785">
    <property type="entry name" value="Winged helix' DNA-binding domain"/>
    <property type="match status" value="1"/>
</dbReference>
<dbReference type="InterPro" id="IPR008920">
    <property type="entry name" value="TF_FadR/GntR_C"/>
</dbReference>
<dbReference type="PANTHER" id="PTHR43537:SF24">
    <property type="entry name" value="GLUCONATE OPERON TRANSCRIPTIONAL REPRESSOR"/>
    <property type="match status" value="1"/>
</dbReference>
<evidence type="ECO:0000313" key="7">
    <source>
        <dbReference type="Proteomes" id="UP000219482"/>
    </source>
</evidence>
<keyword evidence="3" id="KW-0804">Transcription</keyword>
<accession>A0A286GU04</accession>
<dbReference type="EMBL" id="OCNK01000002">
    <property type="protein sequence ID" value="SOD98990.1"/>
    <property type="molecule type" value="Genomic_DNA"/>
</dbReference>
<evidence type="ECO:0000259" key="5">
    <source>
        <dbReference type="PROSITE" id="PS50949"/>
    </source>
</evidence>
<dbReference type="InterPro" id="IPR011711">
    <property type="entry name" value="GntR_C"/>
</dbReference>
<dbReference type="Pfam" id="PF00392">
    <property type="entry name" value="GntR"/>
    <property type="match status" value="1"/>
</dbReference>
<dbReference type="Pfam" id="PF07729">
    <property type="entry name" value="FCD"/>
    <property type="match status" value="1"/>
</dbReference>
<dbReference type="Proteomes" id="UP000219482">
    <property type="component" value="Unassembled WGS sequence"/>
</dbReference>
<dbReference type="OrthoDB" id="3570892at2"/>
<dbReference type="InterPro" id="IPR000524">
    <property type="entry name" value="Tscrpt_reg_HTH_GntR"/>
</dbReference>
<dbReference type="PANTHER" id="PTHR43537">
    <property type="entry name" value="TRANSCRIPTIONAL REGULATOR, GNTR FAMILY"/>
    <property type="match status" value="1"/>
</dbReference>
<evidence type="ECO:0000256" key="2">
    <source>
        <dbReference type="ARBA" id="ARBA00023125"/>
    </source>
</evidence>
<dbReference type="SMART" id="SM00345">
    <property type="entry name" value="HTH_GNTR"/>
    <property type="match status" value="1"/>
</dbReference>
<dbReference type="PRINTS" id="PR00035">
    <property type="entry name" value="HTHGNTR"/>
</dbReference>
<reference evidence="7" key="1">
    <citation type="submission" date="2017-09" db="EMBL/GenBank/DDBJ databases">
        <authorList>
            <person name="Varghese N."/>
            <person name="Submissions S."/>
        </authorList>
    </citation>
    <scope>NUCLEOTIDE SEQUENCE [LARGE SCALE GENOMIC DNA]</scope>
    <source>
        <strain evidence="7">DSM 44270</strain>
    </source>
</reference>
<gene>
    <name evidence="6" type="ORF">SAMN06272739_2124</name>
</gene>
<evidence type="ECO:0000256" key="3">
    <source>
        <dbReference type="ARBA" id="ARBA00023163"/>
    </source>
</evidence>
<feature type="domain" description="HTH gntR-type" evidence="5">
    <location>
        <begin position="36"/>
        <end position="103"/>
    </location>
</feature>
<evidence type="ECO:0000313" key="6">
    <source>
        <dbReference type="EMBL" id="SOD98990.1"/>
    </source>
</evidence>
<dbReference type="Gene3D" id="1.20.120.530">
    <property type="entry name" value="GntR ligand-binding domain-like"/>
    <property type="match status" value="1"/>
</dbReference>
<protein>
    <submittedName>
        <fullName evidence="6">Transcriptional regulator, GntR family</fullName>
    </submittedName>
</protein>
<dbReference type="PROSITE" id="PS50949">
    <property type="entry name" value="HTH_GNTR"/>
    <property type="match status" value="1"/>
</dbReference>